<protein>
    <submittedName>
        <fullName evidence="2">Uncharacterized protein</fullName>
    </submittedName>
</protein>
<dbReference type="EMBL" id="ML119145">
    <property type="protein sequence ID" value="RPB10176.1"/>
    <property type="molecule type" value="Genomic_DNA"/>
</dbReference>
<evidence type="ECO:0000256" key="1">
    <source>
        <dbReference type="SAM" id="Phobius"/>
    </source>
</evidence>
<organism evidence="2 3">
    <name type="scientific">Morchella conica CCBAS932</name>
    <dbReference type="NCBI Taxonomy" id="1392247"/>
    <lineage>
        <taxon>Eukaryota</taxon>
        <taxon>Fungi</taxon>
        <taxon>Dikarya</taxon>
        <taxon>Ascomycota</taxon>
        <taxon>Pezizomycotina</taxon>
        <taxon>Pezizomycetes</taxon>
        <taxon>Pezizales</taxon>
        <taxon>Morchellaceae</taxon>
        <taxon>Morchella</taxon>
    </lineage>
</organism>
<dbReference type="InParanoid" id="A0A3N4KHY3"/>
<accession>A0A3N4KHY3</accession>
<evidence type="ECO:0000313" key="3">
    <source>
        <dbReference type="Proteomes" id="UP000277580"/>
    </source>
</evidence>
<keyword evidence="1" id="KW-1133">Transmembrane helix</keyword>
<keyword evidence="1" id="KW-0472">Membrane</keyword>
<keyword evidence="1" id="KW-0812">Transmembrane</keyword>
<feature type="transmembrane region" description="Helical" evidence="1">
    <location>
        <begin position="22"/>
        <end position="42"/>
    </location>
</feature>
<proteinExistence type="predicted"/>
<name>A0A3N4KHY3_9PEZI</name>
<sequence length="132" mass="14702">MYLHISTSPYNSPHTSLYIYKFFYPLLILLFLFLFLIFHLRCDSRGGKATRKAKLSTSARAGVQNLQEEPGTAASALALPRVGYSTMYLRVSNQQPHSPLSYDRGGVPQSSYIHGSACLEIPSAWVSTLLQC</sequence>
<dbReference type="AlphaFoldDB" id="A0A3N4KHY3"/>
<reference evidence="2 3" key="1">
    <citation type="journal article" date="2018" name="Nat. Ecol. Evol.">
        <title>Pezizomycetes genomes reveal the molecular basis of ectomycorrhizal truffle lifestyle.</title>
        <authorList>
            <person name="Murat C."/>
            <person name="Payen T."/>
            <person name="Noel B."/>
            <person name="Kuo A."/>
            <person name="Morin E."/>
            <person name="Chen J."/>
            <person name="Kohler A."/>
            <person name="Krizsan K."/>
            <person name="Balestrini R."/>
            <person name="Da Silva C."/>
            <person name="Montanini B."/>
            <person name="Hainaut M."/>
            <person name="Levati E."/>
            <person name="Barry K.W."/>
            <person name="Belfiori B."/>
            <person name="Cichocki N."/>
            <person name="Clum A."/>
            <person name="Dockter R.B."/>
            <person name="Fauchery L."/>
            <person name="Guy J."/>
            <person name="Iotti M."/>
            <person name="Le Tacon F."/>
            <person name="Lindquist E.A."/>
            <person name="Lipzen A."/>
            <person name="Malagnac F."/>
            <person name="Mello A."/>
            <person name="Molinier V."/>
            <person name="Miyauchi S."/>
            <person name="Poulain J."/>
            <person name="Riccioni C."/>
            <person name="Rubini A."/>
            <person name="Sitrit Y."/>
            <person name="Splivallo R."/>
            <person name="Traeger S."/>
            <person name="Wang M."/>
            <person name="Zifcakova L."/>
            <person name="Wipf D."/>
            <person name="Zambonelli A."/>
            <person name="Paolocci F."/>
            <person name="Nowrousian M."/>
            <person name="Ottonello S."/>
            <person name="Baldrian P."/>
            <person name="Spatafora J.W."/>
            <person name="Henrissat B."/>
            <person name="Nagy L.G."/>
            <person name="Aury J.M."/>
            <person name="Wincker P."/>
            <person name="Grigoriev I.V."/>
            <person name="Bonfante P."/>
            <person name="Martin F.M."/>
        </authorList>
    </citation>
    <scope>NUCLEOTIDE SEQUENCE [LARGE SCALE GENOMIC DNA]</scope>
    <source>
        <strain evidence="2 3">CCBAS932</strain>
    </source>
</reference>
<keyword evidence="3" id="KW-1185">Reference proteome</keyword>
<dbReference type="Proteomes" id="UP000277580">
    <property type="component" value="Unassembled WGS sequence"/>
</dbReference>
<gene>
    <name evidence="2" type="ORF">P167DRAFT_277660</name>
</gene>
<evidence type="ECO:0000313" key="2">
    <source>
        <dbReference type="EMBL" id="RPB10176.1"/>
    </source>
</evidence>